<evidence type="ECO:0000256" key="1">
    <source>
        <dbReference type="SAM" id="SignalP"/>
    </source>
</evidence>
<accession>A0A0K8QJN0</accession>
<sequence length="310" mass="33222">MIRKPAFAPLGALLALALALPGAAHACACGCGVFDVAISSLFPSGAHTTLFAQAGYIDQTRNWSGTASAPAADNDDLHIRSSFYTAGVQTMFDRRWGLTVALPYTQRHLAMRDEDSGELLRIDHGGIGDVRVLVTYTGFSPDLSSGLDFGVKLPTGDWTHAGLERDTQIGTGTTDLLLGGFHRFGFGADARWSGFARADLDLPSGSRRDYRPGAELNGVLGAYPQGWQLAPGVALTPVLEALLSARRHDRGAEADADNTGFTRVLAAAGLDLRVRRMHVYADVEAPLYQNVRGNQLIAPWQLRFTASVDL</sequence>
<dbReference type="EMBL" id="DF952379">
    <property type="protein sequence ID" value="GAN44998.1"/>
    <property type="molecule type" value="Genomic_DNA"/>
</dbReference>
<gene>
    <name evidence="2" type="ORF">MBSD_1536</name>
    <name evidence="3" type="ORF">MBSD_n0361</name>
</gene>
<dbReference type="STRING" id="1475481.GCA_000953855_00366"/>
<dbReference type="EMBL" id="DF970147">
    <property type="protein sequence ID" value="GAP65073.1"/>
    <property type="molecule type" value="Genomic_DNA"/>
</dbReference>
<reference evidence="3" key="2">
    <citation type="submission" date="2015-08" db="EMBL/GenBank/DDBJ databases">
        <title>Complete DNA Sequence of Pseudomonas syringae pv. actinidiae, the Causal Agent of Kiwifruit Canker Disease.</title>
        <authorList>
            <person name="Rikkerink E.H.A."/>
            <person name="Fineran P.C."/>
        </authorList>
    </citation>
    <scope>NUCLEOTIDE SEQUENCE</scope>
    <source>
        <strain evidence="3">SkMP5</strain>
    </source>
</reference>
<evidence type="ECO:0000313" key="2">
    <source>
        <dbReference type="EMBL" id="GAN44998.1"/>
    </source>
</evidence>
<keyword evidence="3" id="KW-0449">Lipoprotein</keyword>
<evidence type="ECO:0000313" key="3">
    <source>
        <dbReference type="EMBL" id="GAP65073.1"/>
    </source>
</evidence>
<reference evidence="2" key="1">
    <citation type="submission" date="2015-03" db="EMBL/GenBank/DDBJ databases">
        <title>Draft genome sequence of Mizugakiibacter sediminis skMP5.</title>
        <authorList>
            <person name="Watanabe T."/>
            <person name="Kojima H."/>
            <person name="Fukui M."/>
        </authorList>
    </citation>
    <scope>NUCLEOTIDE SEQUENCE</scope>
    <source>
        <strain evidence="2">SkMP5</strain>
    </source>
</reference>
<dbReference type="OrthoDB" id="7493123at2"/>
<protein>
    <submittedName>
        <fullName evidence="3">Lipoprotein</fullName>
    </submittedName>
</protein>
<dbReference type="Proteomes" id="UP000253740">
    <property type="component" value="Unassembled WGS sequence"/>
</dbReference>
<name>A0A0K8QJN0_9GAMM</name>
<dbReference type="RefSeq" id="WP_062534531.1">
    <property type="nucleotide sequence ID" value="NZ_DF970147.1"/>
</dbReference>
<dbReference type="HOGENOM" id="CLU_068856_0_0_6"/>
<dbReference type="AlphaFoldDB" id="A0A0K8QJN0"/>
<organism evidence="3">
    <name type="scientific">Mizugakiibacter sediminis</name>
    <dbReference type="NCBI Taxonomy" id="1475481"/>
    <lineage>
        <taxon>Bacteria</taxon>
        <taxon>Pseudomonadati</taxon>
        <taxon>Pseudomonadota</taxon>
        <taxon>Gammaproteobacteria</taxon>
        <taxon>Lysobacterales</taxon>
        <taxon>Rhodanobacteraceae</taxon>
        <taxon>Mizugakiibacter</taxon>
    </lineage>
</organism>
<feature type="signal peptide" evidence="1">
    <location>
        <begin position="1"/>
        <end position="26"/>
    </location>
</feature>
<evidence type="ECO:0000313" key="4">
    <source>
        <dbReference type="Proteomes" id="UP000253740"/>
    </source>
</evidence>
<proteinExistence type="predicted"/>
<feature type="chain" id="PRO_5007414966" evidence="1">
    <location>
        <begin position="27"/>
        <end position="310"/>
    </location>
</feature>
<keyword evidence="1" id="KW-0732">Signal</keyword>
<keyword evidence="4" id="KW-1185">Reference proteome</keyword>